<feature type="transmembrane region" description="Helical" evidence="18">
    <location>
        <begin position="786"/>
        <end position="804"/>
    </location>
</feature>
<dbReference type="InterPro" id="IPR018303">
    <property type="entry name" value="ATPase_P-typ_P_site"/>
</dbReference>
<name>A0A1M5CRA8_LOKAT</name>
<dbReference type="CDD" id="cd00371">
    <property type="entry name" value="HMA"/>
    <property type="match status" value="2"/>
</dbReference>
<dbReference type="Gene3D" id="3.40.1110.10">
    <property type="entry name" value="Calcium-transporting ATPase, cytoplasmic domain N"/>
    <property type="match status" value="1"/>
</dbReference>
<dbReference type="GO" id="GO:0060003">
    <property type="term" value="P:copper ion export"/>
    <property type="evidence" value="ECO:0007669"/>
    <property type="project" value="UniProtKB-ARBA"/>
</dbReference>
<dbReference type="PROSITE" id="PS01047">
    <property type="entry name" value="HMA_1"/>
    <property type="match status" value="2"/>
</dbReference>
<keyword evidence="11 18" id="KW-0067">ATP-binding</keyword>
<evidence type="ECO:0000256" key="18">
    <source>
        <dbReference type="RuleBase" id="RU362081"/>
    </source>
</evidence>
<dbReference type="GO" id="GO:0055070">
    <property type="term" value="P:copper ion homeostasis"/>
    <property type="evidence" value="ECO:0007669"/>
    <property type="project" value="TreeGrafter"/>
</dbReference>
<dbReference type="PRINTS" id="PR00119">
    <property type="entry name" value="CATATPASE"/>
</dbReference>
<keyword evidence="5 18" id="KW-1003">Cell membrane</keyword>
<dbReference type="SFLD" id="SFLDS00003">
    <property type="entry name" value="Haloacid_Dehalogenase"/>
    <property type="match status" value="1"/>
</dbReference>
<evidence type="ECO:0000256" key="17">
    <source>
        <dbReference type="ARBA" id="ARBA00023136"/>
    </source>
</evidence>
<keyword evidence="8" id="KW-0677">Repeat</keyword>
<keyword evidence="21" id="KW-1185">Reference proteome</keyword>
<evidence type="ECO:0000256" key="12">
    <source>
        <dbReference type="ARBA" id="ARBA00022842"/>
    </source>
</evidence>
<dbReference type="InterPro" id="IPR023214">
    <property type="entry name" value="HAD_sf"/>
</dbReference>
<comment type="subcellular location">
    <subcellularLocation>
        <location evidence="1">Cell membrane</location>
        <topology evidence="1">Multi-pass membrane protein</topology>
    </subcellularLocation>
</comment>
<dbReference type="GO" id="GO:0005886">
    <property type="term" value="C:plasma membrane"/>
    <property type="evidence" value="ECO:0007669"/>
    <property type="project" value="UniProtKB-SubCell"/>
</dbReference>
<evidence type="ECO:0000256" key="9">
    <source>
        <dbReference type="ARBA" id="ARBA00022741"/>
    </source>
</evidence>
<feature type="transmembrane region" description="Helical" evidence="18">
    <location>
        <begin position="446"/>
        <end position="469"/>
    </location>
</feature>
<dbReference type="GO" id="GO:0016887">
    <property type="term" value="F:ATP hydrolysis activity"/>
    <property type="evidence" value="ECO:0007669"/>
    <property type="project" value="InterPro"/>
</dbReference>
<dbReference type="InterPro" id="IPR036163">
    <property type="entry name" value="HMA_dom_sf"/>
</dbReference>
<keyword evidence="7 18" id="KW-0479">Metal-binding</keyword>
<dbReference type="GO" id="GO:0005524">
    <property type="term" value="F:ATP binding"/>
    <property type="evidence" value="ECO:0007669"/>
    <property type="project" value="UniProtKB-UniRule"/>
</dbReference>
<keyword evidence="4" id="KW-0813">Transport</keyword>
<feature type="domain" description="HMA" evidence="19">
    <location>
        <begin position="70"/>
        <end position="136"/>
    </location>
</feature>
<evidence type="ECO:0000256" key="3">
    <source>
        <dbReference type="ARBA" id="ARBA00012517"/>
    </source>
</evidence>
<dbReference type="Pfam" id="PF00122">
    <property type="entry name" value="E1-E2_ATPase"/>
    <property type="match status" value="1"/>
</dbReference>
<evidence type="ECO:0000256" key="6">
    <source>
        <dbReference type="ARBA" id="ARBA00022692"/>
    </source>
</evidence>
<dbReference type="Pfam" id="PF00403">
    <property type="entry name" value="HMA"/>
    <property type="match status" value="2"/>
</dbReference>
<evidence type="ECO:0000259" key="19">
    <source>
        <dbReference type="PROSITE" id="PS50846"/>
    </source>
</evidence>
<dbReference type="PANTHER" id="PTHR43520">
    <property type="entry name" value="ATP7, ISOFORM B"/>
    <property type="match status" value="1"/>
</dbReference>
<keyword evidence="9 18" id="KW-0547">Nucleotide-binding</keyword>
<keyword evidence="12" id="KW-0460">Magnesium</keyword>
<reference evidence="21" key="1">
    <citation type="submission" date="2016-11" db="EMBL/GenBank/DDBJ databases">
        <authorList>
            <person name="Varghese N."/>
            <person name="Submissions S."/>
        </authorList>
    </citation>
    <scope>NUCLEOTIDE SEQUENCE [LARGE SCALE GENOMIC DNA]</scope>
    <source>
        <strain evidence="21">DSM 29326</strain>
    </source>
</reference>
<evidence type="ECO:0000256" key="10">
    <source>
        <dbReference type="ARBA" id="ARBA00022796"/>
    </source>
</evidence>
<dbReference type="NCBIfam" id="TIGR01525">
    <property type="entry name" value="ATPase-IB_hvy"/>
    <property type="match status" value="1"/>
</dbReference>
<feature type="transmembrane region" description="Helical" evidence="18">
    <location>
        <begin position="761"/>
        <end position="780"/>
    </location>
</feature>
<dbReference type="InterPro" id="IPR059000">
    <property type="entry name" value="ATPase_P-type_domA"/>
</dbReference>
<dbReference type="SUPFAM" id="SSF81653">
    <property type="entry name" value="Calcium ATPase, transduction domain A"/>
    <property type="match status" value="1"/>
</dbReference>
<dbReference type="InterPro" id="IPR006122">
    <property type="entry name" value="HMA_Cu_ion-bd"/>
</dbReference>
<dbReference type="PANTHER" id="PTHR43520:SF8">
    <property type="entry name" value="P-TYPE CU(+) TRANSPORTER"/>
    <property type="match status" value="1"/>
</dbReference>
<dbReference type="AlphaFoldDB" id="A0A1M5CRA8"/>
<feature type="domain" description="HMA" evidence="19">
    <location>
        <begin position="5"/>
        <end position="68"/>
    </location>
</feature>
<dbReference type="GO" id="GO:0043682">
    <property type="term" value="F:P-type divalent copper transporter activity"/>
    <property type="evidence" value="ECO:0007669"/>
    <property type="project" value="TreeGrafter"/>
</dbReference>
<keyword evidence="6 18" id="KW-0812">Transmembrane</keyword>
<keyword evidence="16" id="KW-0406">Ion transport</keyword>
<dbReference type="Proteomes" id="UP000183987">
    <property type="component" value="Unassembled WGS sequence"/>
</dbReference>
<dbReference type="InterPro" id="IPR036412">
    <property type="entry name" value="HAD-like_sf"/>
</dbReference>
<evidence type="ECO:0000313" key="21">
    <source>
        <dbReference type="Proteomes" id="UP000183987"/>
    </source>
</evidence>
<dbReference type="NCBIfam" id="TIGR01494">
    <property type="entry name" value="ATPase_P-type"/>
    <property type="match status" value="1"/>
</dbReference>
<dbReference type="EC" id="7.2.2.8" evidence="3"/>
<dbReference type="InterPro" id="IPR008250">
    <property type="entry name" value="ATPase_P-typ_transduc_dom_A_sf"/>
</dbReference>
<dbReference type="SFLD" id="SFLDF00027">
    <property type="entry name" value="p-type_atpase"/>
    <property type="match status" value="1"/>
</dbReference>
<feature type="transmembrane region" description="Helical" evidence="18">
    <location>
        <begin position="418"/>
        <end position="440"/>
    </location>
</feature>
<evidence type="ECO:0000256" key="11">
    <source>
        <dbReference type="ARBA" id="ARBA00022840"/>
    </source>
</evidence>
<evidence type="ECO:0000256" key="15">
    <source>
        <dbReference type="ARBA" id="ARBA00023008"/>
    </source>
</evidence>
<sequence>MSQTASVTLSVTGMSCASCVGRVQRALAAEPGVSGAEVNLATETARVTGAVPAMRLAQVLAEAGYPARDAVIDLSVTEMSCASCVGRVERALRAVPGVTDASVNLATETAQVRYIDGAVTPADLTRAATDAGYPARVAGGTGGDATTDRASRKDAEARDLTRRLSIAAALTLPVFVTEMGGHLFPPLHRLVADSIGMQTAWVIQFVLTTLVLVWPGRSFYARGVPALLRGAPDMNSLVALGTVAAWGYSTVATFAPGLLPAQGRAVYFEAAAVIVVLILLGRTLEARAKGRTGAAIARLVGLRPTTAHVDRDGRVVDLDVAQIVVGDMVHARPGERLAVDGEVTSGASWVDESMITGEPAPVEKRAGTPVTGGTVNGTGALVYRATHVGADTVLSRIVRMVEDAQSARLPIQALVDRVTLWFVPAVMALAALTVGVWLVWGPQPVLAHALVAGVSVLIVACPCAMGLATPTSIMVGTGRAADLGVLFRRGDALQALQGVAVAALDKTGTLTEGRPALTDVVTTEGFDADEVLALVAAAESASEHPVASAIRRAATAKGLEVATATAFQSITGLGISARVGDRRVLVGADRLMRREGVDMTGAPRADDLAARGRSPLYVSIDGQLAGLLGVADPVKAGSPAAVRALQDMGLRVAMITGDSAATAQAIAATLGIDDVAAEVMPDGKVAALGRLRADHGPVAFVGDGINDAPALAAADVGLAIGTGTDVAIETADVVLMSGDLRAVVDALAVSRATLRNIRQNLFWAFGYNAALIPVAAGVLYPLNGTLLSPALAAGAMALSSVFVLSNALRLRRLRSAATALPHATPAQAAVTREVHP</sequence>
<keyword evidence="14 18" id="KW-1133">Transmembrane helix</keyword>
<evidence type="ECO:0000256" key="8">
    <source>
        <dbReference type="ARBA" id="ARBA00022737"/>
    </source>
</evidence>
<evidence type="ECO:0000256" key="4">
    <source>
        <dbReference type="ARBA" id="ARBA00022448"/>
    </source>
</evidence>
<dbReference type="GO" id="GO:0140581">
    <property type="term" value="F:P-type monovalent copper transporter activity"/>
    <property type="evidence" value="ECO:0007669"/>
    <property type="project" value="UniProtKB-EC"/>
</dbReference>
<evidence type="ECO:0000256" key="13">
    <source>
        <dbReference type="ARBA" id="ARBA00022967"/>
    </source>
</evidence>
<dbReference type="FunFam" id="2.70.150.10:FF:000020">
    <property type="entry name" value="Copper-exporting P-type ATPase A"/>
    <property type="match status" value="1"/>
</dbReference>
<dbReference type="PROSITE" id="PS00154">
    <property type="entry name" value="ATPASE_E1_E2"/>
    <property type="match status" value="1"/>
</dbReference>
<dbReference type="CDD" id="cd02094">
    <property type="entry name" value="P-type_ATPase_Cu-like"/>
    <property type="match status" value="1"/>
</dbReference>
<evidence type="ECO:0000256" key="14">
    <source>
        <dbReference type="ARBA" id="ARBA00022989"/>
    </source>
</evidence>
<dbReference type="NCBIfam" id="TIGR00003">
    <property type="entry name" value="copper ion binding protein"/>
    <property type="match status" value="1"/>
</dbReference>
<dbReference type="SFLD" id="SFLDG00002">
    <property type="entry name" value="C1.7:_P-type_atpase_like"/>
    <property type="match status" value="1"/>
</dbReference>
<feature type="transmembrane region" description="Helical" evidence="18">
    <location>
        <begin position="265"/>
        <end position="284"/>
    </location>
</feature>
<dbReference type="STRING" id="366533.SAMN05444339_10861"/>
<evidence type="ECO:0000256" key="2">
    <source>
        <dbReference type="ARBA" id="ARBA00006024"/>
    </source>
</evidence>
<proteinExistence type="inferred from homology"/>
<feature type="transmembrane region" description="Helical" evidence="18">
    <location>
        <begin position="164"/>
        <end position="183"/>
    </location>
</feature>
<dbReference type="EMBL" id="FQUE01000008">
    <property type="protein sequence ID" value="SHF57253.1"/>
    <property type="molecule type" value="Genomic_DNA"/>
</dbReference>
<keyword evidence="15" id="KW-0186">Copper</keyword>
<evidence type="ECO:0000256" key="16">
    <source>
        <dbReference type="ARBA" id="ARBA00023065"/>
    </source>
</evidence>
<dbReference type="SUPFAM" id="SSF55008">
    <property type="entry name" value="HMA, heavy metal-associated domain"/>
    <property type="match status" value="2"/>
</dbReference>
<dbReference type="SUPFAM" id="SSF81665">
    <property type="entry name" value="Calcium ATPase, transmembrane domain M"/>
    <property type="match status" value="1"/>
</dbReference>
<dbReference type="InterPro" id="IPR023298">
    <property type="entry name" value="ATPase_P-typ_TM_dom_sf"/>
</dbReference>
<organism evidence="20 21">
    <name type="scientific">Loktanella atrilutea</name>
    <dbReference type="NCBI Taxonomy" id="366533"/>
    <lineage>
        <taxon>Bacteria</taxon>
        <taxon>Pseudomonadati</taxon>
        <taxon>Pseudomonadota</taxon>
        <taxon>Alphaproteobacteria</taxon>
        <taxon>Rhodobacterales</taxon>
        <taxon>Roseobacteraceae</taxon>
        <taxon>Loktanella</taxon>
    </lineage>
</organism>
<evidence type="ECO:0000313" key="20">
    <source>
        <dbReference type="EMBL" id="SHF57253.1"/>
    </source>
</evidence>
<dbReference type="PROSITE" id="PS50846">
    <property type="entry name" value="HMA_2"/>
    <property type="match status" value="2"/>
</dbReference>
<comment type="similarity">
    <text evidence="2 18">Belongs to the cation transport ATPase (P-type) (TC 3.A.3) family. Type IB subfamily.</text>
</comment>
<keyword evidence="10" id="KW-0187">Copper transport</keyword>
<dbReference type="NCBIfam" id="TIGR01511">
    <property type="entry name" value="ATPase-IB1_Cu"/>
    <property type="match status" value="1"/>
</dbReference>
<keyword evidence="13" id="KW-1278">Translocase</keyword>
<evidence type="ECO:0000256" key="1">
    <source>
        <dbReference type="ARBA" id="ARBA00004651"/>
    </source>
</evidence>
<dbReference type="GO" id="GO:0005507">
    <property type="term" value="F:copper ion binding"/>
    <property type="evidence" value="ECO:0007669"/>
    <property type="project" value="InterPro"/>
</dbReference>
<keyword evidence="17 18" id="KW-0472">Membrane</keyword>
<dbReference type="SUPFAM" id="SSF56784">
    <property type="entry name" value="HAD-like"/>
    <property type="match status" value="1"/>
</dbReference>
<dbReference type="Gene3D" id="3.40.50.1000">
    <property type="entry name" value="HAD superfamily/HAD-like"/>
    <property type="match status" value="1"/>
</dbReference>
<protein>
    <recommendedName>
        <fullName evidence="3">P-type Cu(+) transporter</fullName>
        <ecNumber evidence="3">7.2.2.8</ecNumber>
    </recommendedName>
</protein>
<dbReference type="Gene3D" id="2.70.150.10">
    <property type="entry name" value="Calcium-transporting ATPase, cytoplasmic transduction domain A"/>
    <property type="match status" value="1"/>
</dbReference>
<dbReference type="OrthoDB" id="9807843at2"/>
<dbReference type="InterPro" id="IPR044492">
    <property type="entry name" value="P_typ_ATPase_HD_dom"/>
</dbReference>
<feature type="transmembrane region" description="Helical" evidence="18">
    <location>
        <begin position="195"/>
        <end position="216"/>
    </location>
</feature>
<feature type="transmembrane region" description="Helical" evidence="18">
    <location>
        <begin position="237"/>
        <end position="259"/>
    </location>
</feature>
<dbReference type="InterPro" id="IPR001757">
    <property type="entry name" value="P_typ_ATPase"/>
</dbReference>
<evidence type="ECO:0000256" key="7">
    <source>
        <dbReference type="ARBA" id="ARBA00022723"/>
    </source>
</evidence>
<accession>A0A1M5CRA8</accession>
<dbReference type="FunFam" id="3.30.70.100:FF:000005">
    <property type="entry name" value="Copper-exporting P-type ATPase A"/>
    <property type="match status" value="1"/>
</dbReference>
<dbReference type="InterPro" id="IPR017969">
    <property type="entry name" value="Heavy-metal-associated_CS"/>
</dbReference>
<dbReference type="Pfam" id="PF00702">
    <property type="entry name" value="Hydrolase"/>
    <property type="match status" value="1"/>
</dbReference>
<gene>
    <name evidence="20" type="ORF">SAMN05444339_10861</name>
</gene>
<dbReference type="InterPro" id="IPR027256">
    <property type="entry name" value="P-typ_ATPase_IB"/>
</dbReference>
<dbReference type="InterPro" id="IPR023299">
    <property type="entry name" value="ATPase_P-typ_cyto_dom_N"/>
</dbReference>
<dbReference type="InterPro" id="IPR006121">
    <property type="entry name" value="HMA_dom"/>
</dbReference>
<dbReference type="RefSeq" id="WP_072858110.1">
    <property type="nucleotide sequence ID" value="NZ_FQUE01000008.1"/>
</dbReference>
<dbReference type="Gene3D" id="3.30.70.100">
    <property type="match status" value="2"/>
</dbReference>
<dbReference type="PRINTS" id="PR00943">
    <property type="entry name" value="CUATPASE"/>
</dbReference>
<evidence type="ECO:0000256" key="5">
    <source>
        <dbReference type="ARBA" id="ARBA00022475"/>
    </source>
</evidence>